<gene>
    <name evidence="2" type="ORF">JHW45_12225</name>
</gene>
<dbReference type="Proteomes" id="UP001218412">
    <property type="component" value="Chromosome"/>
</dbReference>
<reference evidence="2 3" key="1">
    <citation type="submission" date="2021-01" db="EMBL/GenBank/DDBJ databases">
        <title>Biogeographic distribution of Paracoccus.</title>
        <authorList>
            <person name="Hollensteiner J."/>
            <person name="Leineberger J."/>
            <person name="Brinkhoff T."/>
            <person name="Daniel R."/>
        </authorList>
    </citation>
    <scope>NUCLEOTIDE SEQUENCE [LARGE SCALE GENOMIC DNA]</scope>
    <source>
        <strain evidence="2 3">LMG25392</strain>
    </source>
</reference>
<organism evidence="2 3">
    <name type="scientific">Paracoccus stylophorae</name>
    <dbReference type="NCBI Taxonomy" id="659350"/>
    <lineage>
        <taxon>Bacteria</taxon>
        <taxon>Pseudomonadati</taxon>
        <taxon>Pseudomonadota</taxon>
        <taxon>Alphaproteobacteria</taxon>
        <taxon>Rhodobacterales</taxon>
        <taxon>Paracoccaceae</taxon>
        <taxon>Paracoccus</taxon>
    </lineage>
</organism>
<accession>A0ABY7SS46</accession>
<sequence length="154" mass="15781">MLKTSASLTALLLAAVLAGTPALAATENAHDGHGGAELVLSLDDGQKWQTDAPLRAAMETIRNAVAPVAADDAASSAEYGALSAAVQSQVDYMIANCELPPDADAQLHVLLGQVIEGAEQLASDEPQAGMTAVAGALEAYEAHFVHDGWEPLAH</sequence>
<keyword evidence="1" id="KW-0732">Signal</keyword>
<name>A0ABY7SS46_9RHOB</name>
<evidence type="ECO:0008006" key="4">
    <source>
        <dbReference type="Google" id="ProtNLM"/>
    </source>
</evidence>
<feature type="chain" id="PRO_5047116217" description="DnrO protein" evidence="1">
    <location>
        <begin position="25"/>
        <end position="154"/>
    </location>
</feature>
<protein>
    <recommendedName>
        <fullName evidence="4">DnrO protein</fullName>
    </recommendedName>
</protein>
<dbReference type="EMBL" id="CP067134">
    <property type="protein sequence ID" value="WCR09841.1"/>
    <property type="molecule type" value="Genomic_DNA"/>
</dbReference>
<feature type="signal peptide" evidence="1">
    <location>
        <begin position="1"/>
        <end position="24"/>
    </location>
</feature>
<keyword evidence="3" id="KW-1185">Reference proteome</keyword>
<proteinExistence type="predicted"/>
<evidence type="ECO:0000313" key="2">
    <source>
        <dbReference type="EMBL" id="WCR09841.1"/>
    </source>
</evidence>
<dbReference type="RefSeq" id="WP_272857904.1">
    <property type="nucleotide sequence ID" value="NZ_CP067134.1"/>
</dbReference>
<evidence type="ECO:0000256" key="1">
    <source>
        <dbReference type="SAM" id="SignalP"/>
    </source>
</evidence>
<evidence type="ECO:0000313" key="3">
    <source>
        <dbReference type="Proteomes" id="UP001218412"/>
    </source>
</evidence>